<dbReference type="SUPFAM" id="SSF56317">
    <property type="entry name" value="Carbon-nitrogen hydrolase"/>
    <property type="match status" value="1"/>
</dbReference>
<proteinExistence type="predicted"/>
<sequence length="317" mass="35771">MKVAIYQTSPILLDLKANLEDIITKIQHGREKGAKLIVFPELALTGYFVGQNYHEVALRLDSQEIKRLTSATKGTAAVVGFIEESPSMNFYNSALVTVDGNIAFAYRKLNLPNYGVFEERKYFAPGKHVPVFKLHDFSIALFICNDLWHPSLPYLGVVQKADIFVSIYNSSQGSMGSEFSNIESWGIINTFYSRIFGIYNICANRVGEESLEEKRTVSVGSPGQTKANEDSAPRCEAITYRFWGGSEIINPYGQQLAKAALYTPDEIFGEISRNLLRQKKILLPYLRNDDPYFTHRELQRILYEKKSDGENKGVAHS</sequence>
<dbReference type="InterPro" id="IPR050345">
    <property type="entry name" value="Aliph_Amidase/BUP"/>
</dbReference>
<dbReference type="PANTHER" id="PTHR43674">
    <property type="entry name" value="NITRILASE C965.09-RELATED"/>
    <property type="match status" value="1"/>
</dbReference>
<dbReference type="Gene3D" id="3.60.110.10">
    <property type="entry name" value="Carbon-nitrogen hydrolase"/>
    <property type="match status" value="1"/>
</dbReference>
<comment type="caution">
    <text evidence="3">The sequence shown here is derived from an EMBL/GenBank/DDBJ whole genome shotgun (WGS) entry which is preliminary data.</text>
</comment>
<dbReference type="InterPro" id="IPR036526">
    <property type="entry name" value="C-N_Hydrolase_sf"/>
</dbReference>
<gene>
    <name evidence="3" type="ORF">S03H2_09851</name>
</gene>
<evidence type="ECO:0000313" key="3">
    <source>
        <dbReference type="EMBL" id="GAH26900.1"/>
    </source>
</evidence>
<evidence type="ECO:0000259" key="2">
    <source>
        <dbReference type="PROSITE" id="PS50263"/>
    </source>
</evidence>
<reference evidence="3" key="1">
    <citation type="journal article" date="2014" name="Front. Microbiol.">
        <title>High frequency of phylogenetically diverse reductive dehalogenase-homologous genes in deep subseafloor sedimentary metagenomes.</title>
        <authorList>
            <person name="Kawai M."/>
            <person name="Futagami T."/>
            <person name="Toyoda A."/>
            <person name="Takaki Y."/>
            <person name="Nishi S."/>
            <person name="Hori S."/>
            <person name="Arai W."/>
            <person name="Tsubouchi T."/>
            <person name="Morono Y."/>
            <person name="Uchiyama I."/>
            <person name="Ito T."/>
            <person name="Fujiyama A."/>
            <person name="Inagaki F."/>
            <person name="Takami H."/>
        </authorList>
    </citation>
    <scope>NUCLEOTIDE SEQUENCE</scope>
    <source>
        <strain evidence="3">Expedition CK06-06</strain>
    </source>
</reference>
<feature type="domain" description="CN hydrolase" evidence="2">
    <location>
        <begin position="1"/>
        <end position="273"/>
    </location>
</feature>
<accession>X1F2V3</accession>
<keyword evidence="1" id="KW-0378">Hydrolase</keyword>
<dbReference type="GO" id="GO:0033388">
    <property type="term" value="P:putrescine biosynthetic process from arginine"/>
    <property type="evidence" value="ECO:0007669"/>
    <property type="project" value="TreeGrafter"/>
</dbReference>
<dbReference type="GO" id="GO:0050126">
    <property type="term" value="F:N-carbamoylputrescine amidase activity"/>
    <property type="evidence" value="ECO:0007669"/>
    <property type="project" value="TreeGrafter"/>
</dbReference>
<organism evidence="3">
    <name type="scientific">marine sediment metagenome</name>
    <dbReference type="NCBI Taxonomy" id="412755"/>
    <lineage>
        <taxon>unclassified sequences</taxon>
        <taxon>metagenomes</taxon>
        <taxon>ecological metagenomes</taxon>
    </lineage>
</organism>
<dbReference type="AlphaFoldDB" id="X1F2V3"/>
<dbReference type="EMBL" id="BARU01005112">
    <property type="protein sequence ID" value="GAH26900.1"/>
    <property type="molecule type" value="Genomic_DNA"/>
</dbReference>
<dbReference type="PANTHER" id="PTHR43674:SF2">
    <property type="entry name" value="BETA-UREIDOPROPIONASE"/>
    <property type="match status" value="1"/>
</dbReference>
<evidence type="ECO:0000256" key="1">
    <source>
        <dbReference type="ARBA" id="ARBA00022801"/>
    </source>
</evidence>
<name>X1F2V3_9ZZZZ</name>
<protein>
    <recommendedName>
        <fullName evidence="2">CN hydrolase domain-containing protein</fullName>
    </recommendedName>
</protein>
<dbReference type="PROSITE" id="PS50263">
    <property type="entry name" value="CN_HYDROLASE"/>
    <property type="match status" value="1"/>
</dbReference>
<dbReference type="Pfam" id="PF00795">
    <property type="entry name" value="CN_hydrolase"/>
    <property type="match status" value="1"/>
</dbReference>
<dbReference type="InterPro" id="IPR003010">
    <property type="entry name" value="C-N_Hydrolase"/>
</dbReference>